<comment type="caution">
    <text evidence="2">The sequence shown here is derived from an EMBL/GenBank/DDBJ whole genome shotgun (WGS) entry which is preliminary data.</text>
</comment>
<proteinExistence type="predicted"/>
<dbReference type="AlphaFoldDB" id="A0AAV7VH62"/>
<sequence>MVGRRRNGSEAARPQSFGLRHWHRHRGGRKWGESARAGGGRRAWCTRRTRHTQRFGTWHLWRGGGGEQSQQSQQSQLTPPNSSQSSASVIASVTAVGVC</sequence>
<accession>A0AAV7VH62</accession>
<name>A0AAV7VH62_PLEWA</name>
<dbReference type="Proteomes" id="UP001066276">
    <property type="component" value="Chromosome 2_1"/>
</dbReference>
<evidence type="ECO:0000313" key="3">
    <source>
        <dbReference type="Proteomes" id="UP001066276"/>
    </source>
</evidence>
<feature type="compositionally biased region" description="Low complexity" evidence="1">
    <location>
        <begin position="68"/>
        <end position="88"/>
    </location>
</feature>
<protein>
    <submittedName>
        <fullName evidence="2">Uncharacterized protein</fullName>
    </submittedName>
</protein>
<organism evidence="2 3">
    <name type="scientific">Pleurodeles waltl</name>
    <name type="common">Iberian ribbed newt</name>
    <dbReference type="NCBI Taxonomy" id="8319"/>
    <lineage>
        <taxon>Eukaryota</taxon>
        <taxon>Metazoa</taxon>
        <taxon>Chordata</taxon>
        <taxon>Craniata</taxon>
        <taxon>Vertebrata</taxon>
        <taxon>Euteleostomi</taxon>
        <taxon>Amphibia</taxon>
        <taxon>Batrachia</taxon>
        <taxon>Caudata</taxon>
        <taxon>Salamandroidea</taxon>
        <taxon>Salamandridae</taxon>
        <taxon>Pleurodelinae</taxon>
        <taxon>Pleurodeles</taxon>
    </lineage>
</organism>
<gene>
    <name evidence="2" type="ORF">NDU88_004067</name>
</gene>
<evidence type="ECO:0000313" key="2">
    <source>
        <dbReference type="EMBL" id="KAJ1200241.1"/>
    </source>
</evidence>
<evidence type="ECO:0000256" key="1">
    <source>
        <dbReference type="SAM" id="MobiDB-lite"/>
    </source>
</evidence>
<feature type="region of interest" description="Disordered" evidence="1">
    <location>
        <begin position="59"/>
        <end position="88"/>
    </location>
</feature>
<reference evidence="2" key="1">
    <citation type="journal article" date="2022" name="bioRxiv">
        <title>Sequencing and chromosome-scale assembly of the giantPleurodeles waltlgenome.</title>
        <authorList>
            <person name="Brown T."/>
            <person name="Elewa A."/>
            <person name="Iarovenko S."/>
            <person name="Subramanian E."/>
            <person name="Araus A.J."/>
            <person name="Petzold A."/>
            <person name="Susuki M."/>
            <person name="Suzuki K.-i.T."/>
            <person name="Hayashi T."/>
            <person name="Toyoda A."/>
            <person name="Oliveira C."/>
            <person name="Osipova E."/>
            <person name="Leigh N.D."/>
            <person name="Simon A."/>
            <person name="Yun M.H."/>
        </authorList>
    </citation>
    <scope>NUCLEOTIDE SEQUENCE</scope>
    <source>
        <strain evidence="2">20211129_DDA</strain>
        <tissue evidence="2">Liver</tissue>
    </source>
</reference>
<keyword evidence="3" id="KW-1185">Reference proteome</keyword>
<feature type="compositionally biased region" description="Basic residues" evidence="1">
    <location>
        <begin position="20"/>
        <end position="29"/>
    </location>
</feature>
<dbReference type="EMBL" id="JANPWB010000003">
    <property type="protein sequence ID" value="KAJ1200241.1"/>
    <property type="molecule type" value="Genomic_DNA"/>
</dbReference>
<feature type="region of interest" description="Disordered" evidence="1">
    <location>
        <begin position="1"/>
        <end position="43"/>
    </location>
</feature>